<dbReference type="STRING" id="6689.A0A423T0G4"/>
<name>A0A423T0G4_PENVA</name>
<dbReference type="Proteomes" id="UP000283509">
    <property type="component" value="Unassembled WGS sequence"/>
</dbReference>
<dbReference type="GO" id="GO:0005737">
    <property type="term" value="C:cytoplasm"/>
    <property type="evidence" value="ECO:0007669"/>
    <property type="project" value="UniProtKB-SubCell"/>
</dbReference>
<dbReference type="PANTHER" id="PTHR10554:SF1">
    <property type="entry name" value="FI16515P1"/>
    <property type="match status" value="1"/>
</dbReference>
<organism evidence="4 5">
    <name type="scientific">Penaeus vannamei</name>
    <name type="common">Whiteleg shrimp</name>
    <name type="synonym">Litopenaeus vannamei</name>
    <dbReference type="NCBI Taxonomy" id="6689"/>
    <lineage>
        <taxon>Eukaryota</taxon>
        <taxon>Metazoa</taxon>
        <taxon>Ecdysozoa</taxon>
        <taxon>Arthropoda</taxon>
        <taxon>Crustacea</taxon>
        <taxon>Multicrustacea</taxon>
        <taxon>Malacostraca</taxon>
        <taxon>Eumalacostraca</taxon>
        <taxon>Eucarida</taxon>
        <taxon>Decapoda</taxon>
        <taxon>Dendrobranchiata</taxon>
        <taxon>Penaeoidea</taxon>
        <taxon>Penaeidae</taxon>
        <taxon>Penaeus</taxon>
    </lineage>
</organism>
<dbReference type="InterPro" id="IPR015482">
    <property type="entry name" value="Syntrophin"/>
</dbReference>
<sequence>MQESRYLSVETRQELLRIENAWHRAVYNAVTRLGSKTFAVTQGGRSSGLTLDWSGGFALYDTETRDYQWRYKFSQLKGSSDDSKTKLKLHFQNENKEIETKIQRSRCCHQGVPIYYGRFPRKGCRRVGKTLNTFYFSPFFLSLSELGVSISRTFSSACTPS</sequence>
<reference evidence="4 5" key="1">
    <citation type="submission" date="2018-04" db="EMBL/GenBank/DDBJ databases">
        <authorList>
            <person name="Zhang X."/>
            <person name="Yuan J."/>
            <person name="Li F."/>
            <person name="Xiang J."/>
        </authorList>
    </citation>
    <scope>NUCLEOTIDE SEQUENCE [LARGE SCALE GENOMIC DNA]</scope>
    <source>
        <tissue evidence="4">Muscle</tissue>
    </source>
</reference>
<evidence type="ECO:0000259" key="3">
    <source>
        <dbReference type="Pfam" id="PF23012"/>
    </source>
</evidence>
<comment type="caution">
    <text evidence="4">The sequence shown here is derived from an EMBL/GenBank/DDBJ whole genome shotgun (WGS) entry which is preliminary data.</text>
</comment>
<accession>A0A423T0G4</accession>
<dbReference type="PANTHER" id="PTHR10554">
    <property type="entry name" value="SYNTROPHIN"/>
    <property type="match status" value="1"/>
</dbReference>
<keyword evidence="2" id="KW-0963">Cytoplasm</keyword>
<dbReference type="OrthoDB" id="9975356at2759"/>
<gene>
    <name evidence="4" type="ORF">C7M84_011774</name>
</gene>
<evidence type="ECO:0000313" key="5">
    <source>
        <dbReference type="Proteomes" id="UP000283509"/>
    </source>
</evidence>
<evidence type="ECO:0000313" key="4">
    <source>
        <dbReference type="EMBL" id="ROT69965.1"/>
    </source>
</evidence>
<reference evidence="4 5" key="2">
    <citation type="submission" date="2019-01" db="EMBL/GenBank/DDBJ databases">
        <title>The decoding of complex shrimp genome reveals the adaptation for benthos swimmer, frequently molting mechanism and breeding impact on genome.</title>
        <authorList>
            <person name="Sun Y."/>
            <person name="Gao Y."/>
            <person name="Yu Y."/>
        </authorList>
    </citation>
    <scope>NUCLEOTIDE SEQUENCE [LARGE SCALE GENOMIC DNA]</scope>
    <source>
        <tissue evidence="4">Muscle</tissue>
    </source>
</reference>
<dbReference type="AlphaFoldDB" id="A0A423T0G4"/>
<dbReference type="EMBL" id="QCYY01002488">
    <property type="protein sequence ID" value="ROT69965.1"/>
    <property type="molecule type" value="Genomic_DNA"/>
</dbReference>
<protein>
    <recommendedName>
        <fullName evidence="3">Syntrophin C-terminal PH domain-containing protein</fullName>
    </recommendedName>
</protein>
<keyword evidence="5" id="KW-1185">Reference proteome</keyword>
<dbReference type="GO" id="GO:0016010">
    <property type="term" value="C:dystrophin-associated glycoprotein complex"/>
    <property type="evidence" value="ECO:0007669"/>
    <property type="project" value="TreeGrafter"/>
</dbReference>
<dbReference type="Pfam" id="PF23012">
    <property type="entry name" value="Syntrophin_4th"/>
    <property type="match status" value="1"/>
</dbReference>
<comment type="subcellular location">
    <subcellularLocation>
        <location evidence="1">Cytoplasm</location>
    </subcellularLocation>
</comment>
<evidence type="ECO:0000256" key="2">
    <source>
        <dbReference type="ARBA" id="ARBA00022490"/>
    </source>
</evidence>
<feature type="domain" description="Syntrophin C-terminal PH" evidence="3">
    <location>
        <begin position="37"/>
        <end position="104"/>
    </location>
</feature>
<dbReference type="InterPro" id="IPR055108">
    <property type="entry name" value="Syntrophin_4th"/>
</dbReference>
<dbReference type="GO" id="GO:0005198">
    <property type="term" value="F:structural molecule activity"/>
    <property type="evidence" value="ECO:0007669"/>
    <property type="project" value="InterPro"/>
</dbReference>
<proteinExistence type="predicted"/>
<evidence type="ECO:0000256" key="1">
    <source>
        <dbReference type="ARBA" id="ARBA00004496"/>
    </source>
</evidence>